<dbReference type="Proteomes" id="UP000078512">
    <property type="component" value="Unassembled WGS sequence"/>
</dbReference>
<evidence type="ECO:0000256" key="4">
    <source>
        <dbReference type="ARBA" id="ARBA00022932"/>
    </source>
</evidence>
<dbReference type="InterPro" id="IPR043502">
    <property type="entry name" value="DNA/RNA_pol_sf"/>
</dbReference>
<dbReference type="GO" id="GO:0003887">
    <property type="term" value="F:DNA-directed DNA polymerase activity"/>
    <property type="evidence" value="ECO:0007669"/>
    <property type="project" value="UniProtKB-KW"/>
</dbReference>
<reference evidence="8 9" key="1">
    <citation type="submission" date="2016-05" db="EMBL/GenBank/DDBJ databases">
        <title>Genome sequencing reveals origins of a unique bacterial endosymbiosis in the earliest lineages of terrestrial Fungi.</title>
        <authorList>
            <consortium name="DOE Joint Genome Institute"/>
            <person name="Uehling J."/>
            <person name="Gryganskyi A."/>
            <person name="Hameed K."/>
            <person name="Tschaplinski T."/>
            <person name="Misztal P."/>
            <person name="Wu S."/>
            <person name="Desiro A."/>
            <person name="Vande Pol N."/>
            <person name="Du Z.-Y."/>
            <person name="Zienkiewicz A."/>
            <person name="Zienkiewicz K."/>
            <person name="Morin E."/>
            <person name="Tisserant E."/>
            <person name="Splivallo R."/>
            <person name="Hainaut M."/>
            <person name="Henrissat B."/>
            <person name="Ohm R."/>
            <person name="Kuo A."/>
            <person name="Yan J."/>
            <person name="Lipzen A."/>
            <person name="Nolan M."/>
            <person name="Labutti K."/>
            <person name="Barry K."/>
            <person name="Goldstein A."/>
            <person name="Labbe J."/>
            <person name="Schadt C."/>
            <person name="Tuskan G."/>
            <person name="Grigoriev I."/>
            <person name="Martin F."/>
            <person name="Vilgalys R."/>
            <person name="Bonito G."/>
        </authorList>
    </citation>
    <scope>NUCLEOTIDE SEQUENCE [LARGE SCALE GENOMIC DNA]</scope>
    <source>
        <strain evidence="8 9">AG-77</strain>
    </source>
</reference>
<accession>A0A197K3S2</accession>
<dbReference type="InterPro" id="IPR001098">
    <property type="entry name" value="DNA-dir_DNA_pol_A_palm_dom"/>
</dbReference>
<keyword evidence="3" id="KW-0548">Nucleotidyltransferase</keyword>
<evidence type="ECO:0000256" key="1">
    <source>
        <dbReference type="ARBA" id="ARBA00012417"/>
    </source>
</evidence>
<evidence type="ECO:0000256" key="2">
    <source>
        <dbReference type="ARBA" id="ARBA00022679"/>
    </source>
</evidence>
<feature type="compositionally biased region" description="Basic residues" evidence="6">
    <location>
        <begin position="1"/>
        <end position="18"/>
    </location>
</feature>
<evidence type="ECO:0000313" key="8">
    <source>
        <dbReference type="EMBL" id="OAQ31346.1"/>
    </source>
</evidence>
<feature type="domain" description="DNA-directed DNA polymerase family A palm" evidence="7">
    <location>
        <begin position="779"/>
        <end position="1012"/>
    </location>
</feature>
<dbReference type="GO" id="GO:0005760">
    <property type="term" value="C:gamma DNA polymerase complex"/>
    <property type="evidence" value="ECO:0007669"/>
    <property type="project" value="InterPro"/>
</dbReference>
<dbReference type="SUPFAM" id="SSF53098">
    <property type="entry name" value="Ribonuclease H-like"/>
    <property type="match status" value="1"/>
</dbReference>
<gene>
    <name evidence="8" type="ORF">K457DRAFT_136240</name>
</gene>
<name>A0A197K3S2_9FUNG</name>
<dbReference type="PANTHER" id="PTHR10267">
    <property type="entry name" value="DNA POLYMERASE SUBUNIT GAMMA-1"/>
    <property type="match status" value="1"/>
</dbReference>
<evidence type="ECO:0000256" key="5">
    <source>
        <dbReference type="ARBA" id="ARBA00031966"/>
    </source>
</evidence>
<keyword evidence="9" id="KW-1185">Reference proteome</keyword>
<dbReference type="GO" id="GO:0008408">
    <property type="term" value="F:3'-5' exonuclease activity"/>
    <property type="evidence" value="ECO:0007669"/>
    <property type="project" value="TreeGrafter"/>
</dbReference>
<evidence type="ECO:0000256" key="6">
    <source>
        <dbReference type="SAM" id="MobiDB-lite"/>
    </source>
</evidence>
<dbReference type="EMBL" id="KV442030">
    <property type="protein sequence ID" value="OAQ31346.1"/>
    <property type="molecule type" value="Genomic_DNA"/>
</dbReference>
<dbReference type="Gene3D" id="3.30.70.370">
    <property type="match status" value="1"/>
</dbReference>
<feature type="region of interest" description="Disordered" evidence="6">
    <location>
        <begin position="1453"/>
        <end position="1518"/>
    </location>
</feature>
<dbReference type="SMART" id="SM00482">
    <property type="entry name" value="POLAc"/>
    <property type="match status" value="1"/>
</dbReference>
<dbReference type="InterPro" id="IPR019760">
    <property type="entry name" value="DNA-dir_DNA_pol_A_CS"/>
</dbReference>
<dbReference type="Gene3D" id="3.30.420.390">
    <property type="match status" value="2"/>
</dbReference>
<evidence type="ECO:0000313" key="9">
    <source>
        <dbReference type="Proteomes" id="UP000078512"/>
    </source>
</evidence>
<keyword evidence="4" id="KW-0239">DNA-directed DNA polymerase</keyword>
<dbReference type="InterPro" id="IPR012337">
    <property type="entry name" value="RNaseH-like_sf"/>
</dbReference>
<dbReference type="PROSITE" id="PS00447">
    <property type="entry name" value="DNA_POLYMERASE_A"/>
    <property type="match status" value="1"/>
</dbReference>
<dbReference type="STRING" id="1314771.A0A197K3S2"/>
<dbReference type="InterPro" id="IPR041336">
    <property type="entry name" value="DNApol_Exo"/>
</dbReference>
<proteinExistence type="predicted"/>
<feature type="region of interest" description="Disordered" evidence="6">
    <location>
        <begin position="1199"/>
        <end position="1220"/>
    </location>
</feature>
<feature type="region of interest" description="Disordered" evidence="6">
    <location>
        <begin position="1"/>
        <end position="24"/>
    </location>
</feature>
<evidence type="ECO:0000259" key="7">
    <source>
        <dbReference type="SMART" id="SM00482"/>
    </source>
</evidence>
<dbReference type="Pfam" id="PF00476">
    <property type="entry name" value="DNA_pol_A"/>
    <property type="match status" value="1"/>
</dbReference>
<feature type="compositionally biased region" description="Low complexity" evidence="6">
    <location>
        <begin position="1453"/>
        <end position="1513"/>
    </location>
</feature>
<dbReference type="InterPro" id="IPR002297">
    <property type="entry name" value="DNA-dir_DNA_pol_A_mt"/>
</dbReference>
<keyword evidence="2" id="KW-0808">Transferase</keyword>
<dbReference type="Gene3D" id="1.10.150.20">
    <property type="entry name" value="5' to 3' exonuclease, C-terminal subdomain"/>
    <property type="match status" value="1"/>
</dbReference>
<organism evidence="8 9">
    <name type="scientific">Linnemannia elongata AG-77</name>
    <dbReference type="NCBI Taxonomy" id="1314771"/>
    <lineage>
        <taxon>Eukaryota</taxon>
        <taxon>Fungi</taxon>
        <taxon>Fungi incertae sedis</taxon>
        <taxon>Mucoromycota</taxon>
        <taxon>Mortierellomycotina</taxon>
        <taxon>Mortierellomycetes</taxon>
        <taxon>Mortierellales</taxon>
        <taxon>Mortierellaceae</taxon>
        <taxon>Linnemannia</taxon>
    </lineage>
</organism>
<dbReference type="EC" id="2.7.7.7" evidence="1"/>
<sequence length="1649" mass="182114">MVHRLVSRHPWRQHHHTTRTTTATVTSTGTSRHHFYSILSSTSFSSSSSKTIRPTRVLLTAALVNAHHHACAAPTSSRLVSYLPSSARHVRLLSTLTDLQLRKNKVDVQMLHPELHSKVFPTSKTIASSVPSSSLATTNLNTSMEPTADMVKYAIGHLEKQNLWGKEAIPVPNTTFPVPPLRGPTIEDHFYNIGKLDSEQYQELAINFAQSPVHSPPEAWIFQEGWTRYGKDGSVTRVEYPKEKMFTFDVETVPSLSKYPVMACAISPEAWYGWVSPWLINPLTKDGRQNDSHLLSFGPSQNRKGDERILVGHNVGYDRARVLEEYCLEQNGMRYIDTMSLHIAASGLCTQQRPSWLKYSKAVENSDSAYVDAFKDTTGKYFDVSAVNSLLQVAKFHCGINMDKAPRNILVEATDIGLIQENFQELMTYCGQDVVATHAVYQQTFPKYLETCPHPVSFSGMLQMGSSFLTVNEGWTAYVARCNKMYKEMAENVESKLMLLAQNALDNFAKNPEYYQNDPWLSQLDWSMPKKRMREGTPRVDGTGWVKGKEPKEICQTRLLPDKPQWYRGLWNLEEKRVKLTTRQRVAPLLLKLQWRGFPLVHSQLHGWTFRVPKEDAYTTKLAELTFPAEGEAGFQVGVNITDYRYYRLPHKFGEGINVGNPLAKGYISYFEDNVLSSFAGEGEGSIEDGSSQLARQALDMNAQCAYWVSARERIEDQFVVWDKGADGLGEKMKLPEREGEGKTNGIILPQIITMGTVTRRAVEKTWMTASNAKKNRIGSELKSNVEAPAGYKIVGADVDSEELWISSLMGDAQFRMHGATALGWMTLQGTKAAGTDLHSKTANILGISRDQAKIFNYGRIYGAGVKFAARLMQQFNSTIDAAEAKQRATNLYTATKGLKQLKAPEYELVHDRPFWHGGSESYMFNSLERTATADDPRTPALGCGITDALKPKHTESQFMTSRVNWVVQSSGVDYLHMLLVSMNYLIKKYDIKARFMLCVHDEVRYMVKEEDSARATLALQVSNLWTRAMFSYKLGIHDLPQSVAFFSSVDVDHVFRKEVNMDCLTPTQPHPISHGQSLTIEGVLDLTDGGQLGPVAPGFEDAAEDSIPFALLSKDRQQQILMQQAQQNSPIIQEITEEQGEVNGLVKTAAQNAEERNSIFLQAQSLATMKEIKLAIKTRQAEAEAAYKAQVEAERKRLEDAERASRGVQGDDGSGQGGEVVKAVATKRKSTITAPKPRKTRIVREAAPYAFKPKSTKGSWGRVMSDEELRAELAETQEREHEQQQQQSSGPTVVKEILQEAVVKSEVEEAFPFVDDGTPEDAGFAAAYEDVVSDEPLATVSLDDDWTRQSKEWLHDFTKDYTSDSQSLDFDHASADSGLPFESGHLPWIPPSADDITRETSTLYDAPDAFIVDSLSSFVTSRRSNASHAGPGSGSVRTTSSSTGAVTAAAAAAAGRISKPTTTTTTHTSSAFSYSNSRSNANYRSRAAPAPTPALASTSTTTTSRPRSNTSTYKSSARVDVRSYGEFQEIYRQQKTRATNVDTAAMRGSAGSGHRRVRSFTPATGLSIREIIPCTSDADSAAAATTGAGEGRGRGGDGSNTTSASSTSSSRSSSRSSSWSSSSASRTTSSAQTTSGQASQSRIFSNSR</sequence>
<dbReference type="OrthoDB" id="5588663at2759"/>
<dbReference type="PANTHER" id="PTHR10267:SF0">
    <property type="entry name" value="DNA POLYMERASE SUBUNIT GAMMA-1"/>
    <property type="match status" value="1"/>
</dbReference>
<evidence type="ECO:0000256" key="3">
    <source>
        <dbReference type="ARBA" id="ARBA00022695"/>
    </source>
</evidence>
<dbReference type="GO" id="GO:0006264">
    <property type="term" value="P:mitochondrial DNA replication"/>
    <property type="evidence" value="ECO:0007669"/>
    <property type="project" value="TreeGrafter"/>
</dbReference>
<feature type="compositionally biased region" description="Low complexity" evidence="6">
    <location>
        <begin position="1600"/>
        <end position="1643"/>
    </location>
</feature>
<protein>
    <recommendedName>
        <fullName evidence="1">DNA-directed DNA polymerase</fullName>
        <ecNumber evidence="1">2.7.7.7</ecNumber>
    </recommendedName>
    <alternativeName>
        <fullName evidence="5">Mitochondrial DNA polymerase catalytic subunit</fullName>
    </alternativeName>
</protein>
<dbReference type="PRINTS" id="PR00867">
    <property type="entry name" value="DNAPOLG"/>
</dbReference>
<feature type="region of interest" description="Disordered" evidence="6">
    <location>
        <begin position="1583"/>
        <end position="1649"/>
    </location>
</feature>
<dbReference type="Pfam" id="PF18136">
    <property type="entry name" value="DNApol_Exo"/>
    <property type="match status" value="1"/>
</dbReference>
<dbReference type="SUPFAM" id="SSF56672">
    <property type="entry name" value="DNA/RNA polymerases"/>
    <property type="match status" value="1"/>
</dbReference>
<dbReference type="GO" id="GO:0003677">
    <property type="term" value="F:DNA binding"/>
    <property type="evidence" value="ECO:0007669"/>
    <property type="project" value="InterPro"/>
</dbReference>